<protein>
    <submittedName>
        <fullName evidence="2">Uncharacterized protein</fullName>
    </submittedName>
</protein>
<comment type="caution">
    <text evidence="2">The sequence shown here is derived from an EMBL/GenBank/DDBJ whole genome shotgun (WGS) entry which is preliminary data.</text>
</comment>
<dbReference type="PANTHER" id="PTHR33266">
    <property type="entry name" value="CHROMOSOME 15, WHOLE GENOME SHOTGUN SEQUENCE"/>
    <property type="match status" value="1"/>
</dbReference>
<name>A0A5B0R427_PUCGR</name>
<sequence>MEPPQSQSHKRTYSNLEDQPEQSRIDALYLRFKKLHPCDDVVDESFSLFLKNAQEHLVAKYLDLLEEFFEALDSEGKVNIPLRDYSWSWFIERQLSLDQLSAAFSITDQKHLQNKALKLAILRNYPQFDDQPQITRATMLRALRAKSEEEGCRILKTVSRPGLFSSRVSGNVIKKGYDSNFLRSEMIVSTILQKLDEYSKQWKTPDYYAPYAALIGPSMCGKTRLLMEMSQHICVIFICLRPTDSTGYPPRSALADTLLKKDAGNSETYYNSVLAAIFQVVADFFNRQNRDMIKEGRFMTKQERLKEWNDYTQVASLGSLDRTRRTQEAFKKDVEEELKKSTDTTLHEAVRAMSESTEFITNPDQELIKSGHSLKVLLALDEARALFKTYTVDSEQSLFRTFGRSIRNIASDMGFFTILVDTTSHVAANLSLGSKFDPSARYDFVGEDQLFAPIYEIASFDAMVPTEPPQSWRELVSPERLFKYGYPIFGAYYRDAIAEKQKPEEIHNAILELAHFKLLGPTEHTQSSRIVTKAQAFAFLGPAIQPRINGAYHLNRELIASHSAICDHISPGCEMVMSNYPSQFTFAAAAMKFLKDERKLIDCIKALTTIVLHGLDGTGGAGELASRIILLCAMQAALPVTSREGIVYGRPVRLVNFLKVLTGREEKDLDLGSIGVEQREDLLNHGMIFWNHFSLIKYTPTPSDLLGCMYRGMAAQCHPNQPGIDQIFTIYLKRDSDDLDPKNVSFCGIQVKNQNTSINVEDENYKWTNSYSRIQLMQQNPYLIIYMNLNSPQDTISTLPDLPSRTTCSGNDICIDENKRRASLSFDGLKSFKFLQQDVIDALRDLIGVEPDFVQLKTSKSGKQYSKIVNPHLQKN</sequence>
<evidence type="ECO:0000313" key="1">
    <source>
        <dbReference type="EMBL" id="KAA1080412.1"/>
    </source>
</evidence>
<evidence type="ECO:0000313" key="2">
    <source>
        <dbReference type="EMBL" id="KAA1120441.1"/>
    </source>
</evidence>
<gene>
    <name evidence="1" type="ORF">PGT21_005993</name>
    <name evidence="2" type="ORF">PGTUg99_019115</name>
</gene>
<dbReference type="EMBL" id="VSWC01000131">
    <property type="protein sequence ID" value="KAA1080412.1"/>
    <property type="molecule type" value="Genomic_DNA"/>
</dbReference>
<reference evidence="3 4" key="1">
    <citation type="submission" date="2019-05" db="EMBL/GenBank/DDBJ databases">
        <title>Emergence of the Ug99 lineage of the wheat stem rust pathogen through somatic hybridization.</title>
        <authorList>
            <person name="Li F."/>
            <person name="Upadhyaya N.M."/>
            <person name="Sperschneider J."/>
            <person name="Matny O."/>
            <person name="Nguyen-Phuc H."/>
            <person name="Mago R."/>
            <person name="Raley C."/>
            <person name="Miller M.E."/>
            <person name="Silverstein K.A.T."/>
            <person name="Henningsen E."/>
            <person name="Hirsch C.D."/>
            <person name="Visser B."/>
            <person name="Pretorius Z.A."/>
            <person name="Steffenson B.J."/>
            <person name="Schwessinger B."/>
            <person name="Dodds P.N."/>
            <person name="Figueroa M."/>
        </authorList>
    </citation>
    <scope>NUCLEOTIDE SEQUENCE [LARGE SCALE GENOMIC DNA]</scope>
    <source>
        <strain evidence="1">21-0</strain>
        <strain evidence="2 4">Ug99</strain>
    </source>
</reference>
<dbReference type="Proteomes" id="UP000324748">
    <property type="component" value="Unassembled WGS sequence"/>
</dbReference>
<keyword evidence="3" id="KW-1185">Reference proteome</keyword>
<dbReference type="OrthoDB" id="2341552at2759"/>
<dbReference type="Proteomes" id="UP000325313">
    <property type="component" value="Unassembled WGS sequence"/>
</dbReference>
<evidence type="ECO:0000313" key="3">
    <source>
        <dbReference type="Proteomes" id="UP000324748"/>
    </source>
</evidence>
<accession>A0A5B0R427</accession>
<proteinExistence type="predicted"/>
<dbReference type="PANTHER" id="PTHR33266:SF1">
    <property type="entry name" value="F-BOX DOMAIN-CONTAINING PROTEIN"/>
    <property type="match status" value="1"/>
</dbReference>
<dbReference type="EMBL" id="VDEP01000244">
    <property type="protein sequence ID" value="KAA1120441.1"/>
    <property type="molecule type" value="Genomic_DNA"/>
</dbReference>
<organism evidence="2 4">
    <name type="scientific">Puccinia graminis f. sp. tritici</name>
    <dbReference type="NCBI Taxonomy" id="56615"/>
    <lineage>
        <taxon>Eukaryota</taxon>
        <taxon>Fungi</taxon>
        <taxon>Dikarya</taxon>
        <taxon>Basidiomycota</taxon>
        <taxon>Pucciniomycotina</taxon>
        <taxon>Pucciniomycetes</taxon>
        <taxon>Pucciniales</taxon>
        <taxon>Pucciniaceae</taxon>
        <taxon>Puccinia</taxon>
    </lineage>
</organism>
<dbReference type="AlphaFoldDB" id="A0A5B0R427"/>
<evidence type="ECO:0000313" key="4">
    <source>
        <dbReference type="Proteomes" id="UP000325313"/>
    </source>
</evidence>